<evidence type="ECO:0000256" key="2">
    <source>
        <dbReference type="ARBA" id="ARBA00022553"/>
    </source>
</evidence>
<dbReference type="AlphaFoldDB" id="A0A561UHV6"/>
<dbReference type="PROSITE" id="PS50075">
    <property type="entry name" value="CARRIER"/>
    <property type="match status" value="1"/>
</dbReference>
<reference evidence="4 5" key="1">
    <citation type="submission" date="2019-06" db="EMBL/GenBank/DDBJ databases">
        <title>Sequencing the genomes of 1000 actinobacteria strains.</title>
        <authorList>
            <person name="Klenk H.-P."/>
        </authorList>
    </citation>
    <scope>NUCLEOTIDE SEQUENCE [LARGE SCALE GENOMIC DNA]</scope>
    <source>
        <strain evidence="4 5">DSM 44826</strain>
    </source>
</reference>
<dbReference type="RefSeq" id="WP_145905297.1">
    <property type="nucleotide sequence ID" value="NZ_BAAAMZ010000011.1"/>
</dbReference>
<keyword evidence="2" id="KW-0597">Phosphoprotein</keyword>
<keyword evidence="1" id="KW-0596">Phosphopantetheine</keyword>
<dbReference type="GO" id="GO:0044550">
    <property type="term" value="P:secondary metabolite biosynthetic process"/>
    <property type="evidence" value="ECO:0007669"/>
    <property type="project" value="TreeGrafter"/>
</dbReference>
<dbReference type="GO" id="GO:0031177">
    <property type="term" value="F:phosphopantetheine binding"/>
    <property type="evidence" value="ECO:0007669"/>
    <property type="project" value="InterPro"/>
</dbReference>
<dbReference type="GO" id="GO:0005737">
    <property type="term" value="C:cytoplasm"/>
    <property type="evidence" value="ECO:0007669"/>
    <property type="project" value="TreeGrafter"/>
</dbReference>
<evidence type="ECO:0000313" key="5">
    <source>
        <dbReference type="Proteomes" id="UP000317940"/>
    </source>
</evidence>
<proteinExistence type="predicted"/>
<dbReference type="InterPro" id="IPR036736">
    <property type="entry name" value="ACP-like_sf"/>
</dbReference>
<dbReference type="PANTHER" id="PTHR45527:SF1">
    <property type="entry name" value="FATTY ACID SYNTHASE"/>
    <property type="match status" value="1"/>
</dbReference>
<gene>
    <name evidence="4" type="ORF">FHX73_112777</name>
</gene>
<dbReference type="PROSITE" id="PS00012">
    <property type="entry name" value="PHOSPHOPANTETHEINE"/>
    <property type="match status" value="1"/>
</dbReference>
<dbReference type="InterPro" id="IPR020806">
    <property type="entry name" value="PKS_PP-bd"/>
</dbReference>
<organism evidence="4 5">
    <name type="scientific">Kitasatospora viridis</name>
    <dbReference type="NCBI Taxonomy" id="281105"/>
    <lineage>
        <taxon>Bacteria</taxon>
        <taxon>Bacillati</taxon>
        <taxon>Actinomycetota</taxon>
        <taxon>Actinomycetes</taxon>
        <taxon>Kitasatosporales</taxon>
        <taxon>Streptomycetaceae</taxon>
        <taxon>Kitasatospora</taxon>
    </lineage>
</organism>
<dbReference type="Proteomes" id="UP000317940">
    <property type="component" value="Unassembled WGS sequence"/>
</dbReference>
<evidence type="ECO:0000259" key="3">
    <source>
        <dbReference type="PROSITE" id="PS50075"/>
    </source>
</evidence>
<dbReference type="GO" id="GO:0043041">
    <property type="term" value="P:amino acid activation for nonribosomal peptide biosynthetic process"/>
    <property type="evidence" value="ECO:0007669"/>
    <property type="project" value="TreeGrafter"/>
</dbReference>
<dbReference type="InterPro" id="IPR009081">
    <property type="entry name" value="PP-bd_ACP"/>
</dbReference>
<feature type="domain" description="Carrier" evidence="3">
    <location>
        <begin position="3"/>
        <end position="78"/>
    </location>
</feature>
<dbReference type="Pfam" id="PF00550">
    <property type="entry name" value="PP-binding"/>
    <property type="match status" value="1"/>
</dbReference>
<accession>A0A561UHV6</accession>
<sequence>MSDPGDELEASLTAIWRRCLAVDRVGPDDDFLDLGGDSLGALAVLAELELAHGVPVDVFELMMAPTVRELAAVVRAKSVGGP</sequence>
<keyword evidence="5" id="KW-1185">Reference proteome</keyword>
<dbReference type="GO" id="GO:0017000">
    <property type="term" value="P:antibiotic biosynthetic process"/>
    <property type="evidence" value="ECO:0007669"/>
    <property type="project" value="UniProtKB-ARBA"/>
</dbReference>
<dbReference type="InterPro" id="IPR006162">
    <property type="entry name" value="Ppantetheine_attach_site"/>
</dbReference>
<dbReference type="PANTHER" id="PTHR45527">
    <property type="entry name" value="NONRIBOSOMAL PEPTIDE SYNTHETASE"/>
    <property type="match status" value="1"/>
</dbReference>
<dbReference type="EMBL" id="VIWT01000001">
    <property type="protein sequence ID" value="TWF98947.1"/>
    <property type="molecule type" value="Genomic_DNA"/>
</dbReference>
<dbReference type="Gene3D" id="1.10.1200.10">
    <property type="entry name" value="ACP-like"/>
    <property type="match status" value="1"/>
</dbReference>
<dbReference type="SMART" id="SM00823">
    <property type="entry name" value="PKS_PP"/>
    <property type="match status" value="1"/>
</dbReference>
<evidence type="ECO:0000313" key="4">
    <source>
        <dbReference type="EMBL" id="TWF98947.1"/>
    </source>
</evidence>
<comment type="caution">
    <text evidence="4">The sequence shown here is derived from an EMBL/GenBank/DDBJ whole genome shotgun (WGS) entry which is preliminary data.</text>
</comment>
<protein>
    <submittedName>
        <fullName evidence="4">Phosphopantetheine binding protein</fullName>
    </submittedName>
</protein>
<evidence type="ECO:0000256" key="1">
    <source>
        <dbReference type="ARBA" id="ARBA00022450"/>
    </source>
</evidence>
<name>A0A561UHV6_9ACTN</name>
<dbReference type="SUPFAM" id="SSF47336">
    <property type="entry name" value="ACP-like"/>
    <property type="match status" value="1"/>
</dbReference>